<proteinExistence type="predicted"/>
<dbReference type="Proteomes" id="UP000544110">
    <property type="component" value="Unassembled WGS sequence"/>
</dbReference>
<protein>
    <submittedName>
        <fullName evidence="3">Uncharacterized protein (DUF427 family)</fullName>
    </submittedName>
</protein>
<sequence>MYPPPRDPVRPGQRSVWDFPRPPALERTGESVEVWLGDVRIARTADALVVLETSHPPTYYLPPDAFVDGALRPAPGSSHCEWKGRAAYLDLLGGEPLGTAVAERAAWTYPDPTERFAALADHVALYPAAVDRCLVEGVEVVPQPGGFYGGWIVPWVAGPFKGAPGTHGW</sequence>
<comment type="caution">
    <text evidence="3">The sequence shown here is derived from an EMBL/GenBank/DDBJ whole genome shotgun (WGS) entry which is preliminary data.</text>
</comment>
<dbReference type="Gene3D" id="2.170.150.40">
    <property type="entry name" value="Domain of unknown function (DUF427)"/>
    <property type="match status" value="1"/>
</dbReference>
<dbReference type="PANTHER" id="PTHR43058:SF1">
    <property type="entry name" value="DUF427 DOMAIN-CONTAINING PROTEIN"/>
    <property type="match status" value="1"/>
</dbReference>
<dbReference type="PANTHER" id="PTHR43058">
    <property type="entry name" value="SLR0655 PROTEIN"/>
    <property type="match status" value="1"/>
</dbReference>
<dbReference type="RefSeq" id="WP_179518956.1">
    <property type="nucleotide sequence ID" value="NZ_JACCAC010000001.1"/>
</dbReference>
<gene>
    <name evidence="3" type="ORF">BJ989_003057</name>
</gene>
<keyword evidence="4" id="KW-1185">Reference proteome</keyword>
<feature type="region of interest" description="Disordered" evidence="1">
    <location>
        <begin position="1"/>
        <end position="22"/>
    </location>
</feature>
<evidence type="ECO:0000313" key="4">
    <source>
        <dbReference type="Proteomes" id="UP000544110"/>
    </source>
</evidence>
<reference evidence="3 4" key="1">
    <citation type="submission" date="2020-07" db="EMBL/GenBank/DDBJ databases">
        <title>Sequencing the genomes of 1000 actinobacteria strains.</title>
        <authorList>
            <person name="Klenk H.-P."/>
        </authorList>
    </citation>
    <scope>NUCLEOTIDE SEQUENCE [LARGE SCALE GENOMIC DNA]</scope>
    <source>
        <strain evidence="3 4">DSM 24552</strain>
    </source>
</reference>
<dbReference type="AlphaFoldDB" id="A0A7Y9RY72"/>
<dbReference type="Pfam" id="PF04248">
    <property type="entry name" value="NTP_transf_9"/>
    <property type="match status" value="1"/>
</dbReference>
<evidence type="ECO:0000259" key="2">
    <source>
        <dbReference type="Pfam" id="PF04248"/>
    </source>
</evidence>
<evidence type="ECO:0000313" key="3">
    <source>
        <dbReference type="EMBL" id="NYG56753.1"/>
    </source>
</evidence>
<dbReference type="InterPro" id="IPR007361">
    <property type="entry name" value="DUF427"/>
</dbReference>
<name>A0A7Y9RY72_9ACTN</name>
<dbReference type="EMBL" id="JACCAC010000001">
    <property type="protein sequence ID" value="NYG56753.1"/>
    <property type="molecule type" value="Genomic_DNA"/>
</dbReference>
<accession>A0A7Y9RY72</accession>
<dbReference type="InterPro" id="IPR038694">
    <property type="entry name" value="DUF427_sf"/>
</dbReference>
<organism evidence="3 4">
    <name type="scientific">Nocardioides perillae</name>
    <dbReference type="NCBI Taxonomy" id="1119534"/>
    <lineage>
        <taxon>Bacteria</taxon>
        <taxon>Bacillati</taxon>
        <taxon>Actinomycetota</taxon>
        <taxon>Actinomycetes</taxon>
        <taxon>Propionibacteriales</taxon>
        <taxon>Nocardioidaceae</taxon>
        <taxon>Nocardioides</taxon>
    </lineage>
</organism>
<feature type="domain" description="DUF427" evidence="2">
    <location>
        <begin position="32"/>
        <end position="127"/>
    </location>
</feature>
<evidence type="ECO:0000256" key="1">
    <source>
        <dbReference type="SAM" id="MobiDB-lite"/>
    </source>
</evidence>